<dbReference type="RefSeq" id="WP_118764285.1">
    <property type="nucleotide sequence ID" value="NZ_CABJCF010000001.1"/>
</dbReference>
<keyword evidence="1" id="KW-0472">Membrane</keyword>
<dbReference type="EMBL" id="QRWX01000001">
    <property type="protein sequence ID" value="RGT57851.1"/>
    <property type="molecule type" value="Genomic_DNA"/>
</dbReference>
<protein>
    <submittedName>
        <fullName evidence="2">Uncharacterized protein</fullName>
    </submittedName>
</protein>
<reference evidence="2 3" key="1">
    <citation type="submission" date="2018-08" db="EMBL/GenBank/DDBJ databases">
        <title>A genome reference for cultivated species of the human gut microbiota.</title>
        <authorList>
            <person name="Zou Y."/>
            <person name="Xue W."/>
            <person name="Luo G."/>
        </authorList>
    </citation>
    <scope>NUCLEOTIDE SEQUENCE [LARGE SCALE GENOMIC DNA]</scope>
    <source>
        <strain evidence="2 3">AF18-46</strain>
    </source>
</reference>
<comment type="caution">
    <text evidence="2">The sequence shown here is derived from an EMBL/GenBank/DDBJ whole genome shotgun (WGS) entry which is preliminary data.</text>
</comment>
<proteinExistence type="predicted"/>
<evidence type="ECO:0000313" key="2">
    <source>
        <dbReference type="EMBL" id="RGT57851.1"/>
    </source>
</evidence>
<organism evidence="2 3">
    <name type="scientific">Solobacterium moorei</name>
    <dbReference type="NCBI Taxonomy" id="102148"/>
    <lineage>
        <taxon>Bacteria</taxon>
        <taxon>Bacillati</taxon>
        <taxon>Bacillota</taxon>
        <taxon>Erysipelotrichia</taxon>
        <taxon>Erysipelotrichales</taxon>
        <taxon>Erysipelotrichaceae</taxon>
        <taxon>Solobacterium</taxon>
    </lineage>
</organism>
<name>A0A412PI40_9FIRM</name>
<dbReference type="Proteomes" id="UP000284731">
    <property type="component" value="Unassembled WGS sequence"/>
</dbReference>
<keyword evidence="1" id="KW-0812">Transmembrane</keyword>
<gene>
    <name evidence="2" type="ORF">DWX20_02020</name>
</gene>
<evidence type="ECO:0000313" key="3">
    <source>
        <dbReference type="Proteomes" id="UP000284731"/>
    </source>
</evidence>
<sequence length="191" mass="21794">MTVNNMQCFKCKIVSGTRILIKLFLVVSCVLLSACYIEDQKVTSEKESDQIEYSSTDSIDTYTFNLVEGSRIKGLEIVYAECDRGKLIEKESQILEVNNNNIMKLSVSKTGIDISYCGDNKDEKHIQFASSLDINTQNISYTLKQDRDLVWEDILLYLDAVDMISIQSEVNKDWTKFEGSKARAVILRFTK</sequence>
<dbReference type="AlphaFoldDB" id="A0A412PI40"/>
<accession>A0A412PI40</accession>
<evidence type="ECO:0000256" key="1">
    <source>
        <dbReference type="SAM" id="Phobius"/>
    </source>
</evidence>
<keyword evidence="1" id="KW-1133">Transmembrane helix</keyword>
<feature type="transmembrane region" description="Helical" evidence="1">
    <location>
        <begin position="19"/>
        <end position="37"/>
    </location>
</feature>